<sequence length="246" mass="27820">MHDDSLWRGLRPEARKKLDIRNYSAPEVELRIATEGLEAGAAVANERVLKEAGAWIPGVELIFRHVHPQRHRGLFSELGREGQGRLGEIGLWPKQWAAAKMFAGSSKGFHIHPPHIPTEATAAEWFAKLFTAEEPDYSLRRYDLEQWDVMYFLQGRLDLTLCDERDSMPRRVMRLFIDGDDRKGSNNIAVVIPPGVSHALRAEGSEDLLMVYGTSTTFEPAAEGRIASKIEELPYPPDWAAYIRQS</sequence>
<keyword evidence="2" id="KW-1185">Reference proteome</keyword>
<dbReference type="OrthoDB" id="183769at2"/>
<dbReference type="Gene3D" id="2.60.120.10">
    <property type="entry name" value="Jelly Rolls"/>
    <property type="match status" value="1"/>
</dbReference>
<reference evidence="2" key="1">
    <citation type="journal article" date="2017" name="Genome Announc.">
        <title>Draft Genome Sequence of Terrimicrobium sacchariphilum NM-5T, a Facultative Anaerobic Soil Bacterium of the Class Spartobacteria.</title>
        <authorList>
            <person name="Qiu Y.L."/>
            <person name="Tourlousse D.M."/>
            <person name="Matsuura N."/>
            <person name="Ohashi A."/>
            <person name="Sekiguchi Y."/>
        </authorList>
    </citation>
    <scope>NUCLEOTIDE SEQUENCE [LARGE SCALE GENOMIC DNA]</scope>
    <source>
        <strain evidence="2">NM-5</strain>
    </source>
</reference>
<dbReference type="InterPro" id="IPR011051">
    <property type="entry name" value="RmlC_Cupin_sf"/>
</dbReference>
<dbReference type="InterPro" id="IPR014710">
    <property type="entry name" value="RmlC-like_jellyroll"/>
</dbReference>
<dbReference type="AlphaFoldDB" id="A0A146G2U4"/>
<comment type="caution">
    <text evidence="1">The sequence shown here is derived from an EMBL/GenBank/DDBJ whole genome shotgun (WGS) entry which is preliminary data.</text>
</comment>
<accession>A0A146G2U4</accession>
<dbReference type="SUPFAM" id="SSF51182">
    <property type="entry name" value="RmlC-like cupins"/>
    <property type="match status" value="1"/>
</dbReference>
<dbReference type="InParanoid" id="A0A146G2U4"/>
<organism evidence="1 2">
    <name type="scientific">Terrimicrobium sacchariphilum</name>
    <dbReference type="NCBI Taxonomy" id="690879"/>
    <lineage>
        <taxon>Bacteria</taxon>
        <taxon>Pseudomonadati</taxon>
        <taxon>Verrucomicrobiota</taxon>
        <taxon>Terrimicrobiia</taxon>
        <taxon>Terrimicrobiales</taxon>
        <taxon>Terrimicrobiaceae</taxon>
        <taxon>Terrimicrobium</taxon>
    </lineage>
</organism>
<evidence type="ECO:0000313" key="1">
    <source>
        <dbReference type="EMBL" id="GAT31981.1"/>
    </source>
</evidence>
<dbReference type="RefSeq" id="WP_075077845.1">
    <property type="nucleotide sequence ID" value="NZ_BDCO01000002.1"/>
</dbReference>
<dbReference type="EMBL" id="BDCO01000002">
    <property type="protein sequence ID" value="GAT31981.1"/>
    <property type="molecule type" value="Genomic_DNA"/>
</dbReference>
<dbReference type="Proteomes" id="UP000076023">
    <property type="component" value="Unassembled WGS sequence"/>
</dbReference>
<evidence type="ECO:0000313" key="2">
    <source>
        <dbReference type="Proteomes" id="UP000076023"/>
    </source>
</evidence>
<name>A0A146G2U4_TERSA</name>
<gene>
    <name evidence="1" type="ORF">TSACC_2378</name>
</gene>
<dbReference type="STRING" id="690879.TSACC_2378"/>
<protein>
    <submittedName>
        <fullName evidence="1">dTDP-4-dehydrorhamnose 3,5-epimerase</fullName>
    </submittedName>
</protein>
<proteinExistence type="predicted"/>